<sequence>MTWTTTADPDAFEAAAGAFLRARPVAHTMLLSVAATVRATGADAYGDHPPRYGWWRETAEVGAAYLWTPPRPVLLSAMPERAASALADTLTEEAHHVPGVGGDLAAVDAFAATWLRHHGGTARTGERNRLHRLGTLRPPRP</sequence>
<protein>
    <submittedName>
        <fullName evidence="1">GNAT family N-acetyltransferase</fullName>
    </submittedName>
</protein>
<keyword evidence="2" id="KW-1185">Reference proteome</keyword>
<keyword evidence="1" id="KW-0808">Transferase</keyword>
<organism evidence="1 2">
    <name type="scientific">Streptomyces benahoarensis</name>
    <dbReference type="NCBI Taxonomy" id="2595054"/>
    <lineage>
        <taxon>Bacteria</taxon>
        <taxon>Bacillati</taxon>
        <taxon>Actinomycetota</taxon>
        <taxon>Actinomycetes</taxon>
        <taxon>Kitasatosporales</taxon>
        <taxon>Streptomycetaceae</taxon>
        <taxon>Streptomyces</taxon>
    </lineage>
</organism>
<evidence type="ECO:0000313" key="1">
    <source>
        <dbReference type="EMBL" id="TSB12315.1"/>
    </source>
</evidence>
<dbReference type="Proteomes" id="UP000320888">
    <property type="component" value="Unassembled WGS sequence"/>
</dbReference>
<feature type="non-terminal residue" evidence="1">
    <location>
        <position position="141"/>
    </location>
</feature>
<accession>A0A553X5W2</accession>
<dbReference type="AlphaFoldDB" id="A0A553X5W2"/>
<proteinExistence type="predicted"/>
<reference evidence="1 2" key="1">
    <citation type="submission" date="2019-07" db="EMBL/GenBank/DDBJ databases">
        <title>Draft genome for Streptomyces benahoarensis MZ03-48.</title>
        <authorList>
            <person name="Gonzalez-Pimentel J.L."/>
        </authorList>
    </citation>
    <scope>NUCLEOTIDE SEQUENCE [LARGE SCALE GENOMIC DNA]</scope>
    <source>
        <strain evidence="1 2">MZ03-48</strain>
    </source>
</reference>
<gene>
    <name evidence="1" type="ORF">FNZ23_31575</name>
</gene>
<comment type="caution">
    <text evidence="1">The sequence shown here is derived from an EMBL/GenBank/DDBJ whole genome shotgun (WGS) entry which is preliminary data.</text>
</comment>
<name>A0A553X5W2_9ACTN</name>
<dbReference type="GO" id="GO:0016740">
    <property type="term" value="F:transferase activity"/>
    <property type="evidence" value="ECO:0007669"/>
    <property type="project" value="UniProtKB-KW"/>
</dbReference>
<dbReference type="EMBL" id="VKLS01001098">
    <property type="protein sequence ID" value="TSB12315.1"/>
    <property type="molecule type" value="Genomic_DNA"/>
</dbReference>
<evidence type="ECO:0000313" key="2">
    <source>
        <dbReference type="Proteomes" id="UP000320888"/>
    </source>
</evidence>